<dbReference type="PANTHER" id="PTHR33065">
    <property type="entry name" value="OS07G0486400 PROTEIN"/>
    <property type="match status" value="1"/>
</dbReference>
<evidence type="ECO:0000313" key="2">
    <source>
        <dbReference type="EnsemblPlants" id="EMT08553"/>
    </source>
</evidence>
<dbReference type="ExpressionAtlas" id="M8C033">
    <property type="expression patterns" value="baseline"/>
</dbReference>
<evidence type="ECO:0000259" key="1">
    <source>
        <dbReference type="Pfam" id="PF20241"/>
    </source>
</evidence>
<dbReference type="EnsemblPlants" id="EMT08553">
    <property type="protein sequence ID" value="EMT08553"/>
    <property type="gene ID" value="F775_16439"/>
</dbReference>
<accession>M8C033</accession>
<dbReference type="PANTHER" id="PTHR33065:SF179">
    <property type="entry name" value="DUF6598 DOMAIN-CONTAINING PROTEIN"/>
    <property type="match status" value="1"/>
</dbReference>
<organism evidence="2">
    <name type="scientific">Aegilops tauschii</name>
    <name type="common">Tausch's goatgrass</name>
    <name type="synonym">Aegilops squarrosa</name>
    <dbReference type="NCBI Taxonomy" id="37682"/>
    <lineage>
        <taxon>Eukaryota</taxon>
        <taxon>Viridiplantae</taxon>
        <taxon>Streptophyta</taxon>
        <taxon>Embryophyta</taxon>
        <taxon>Tracheophyta</taxon>
        <taxon>Spermatophyta</taxon>
        <taxon>Magnoliopsida</taxon>
        <taxon>Liliopsida</taxon>
        <taxon>Poales</taxon>
        <taxon>Poaceae</taxon>
        <taxon>BOP clade</taxon>
        <taxon>Pooideae</taxon>
        <taxon>Triticodae</taxon>
        <taxon>Triticeae</taxon>
        <taxon>Triticinae</taxon>
        <taxon>Aegilops</taxon>
    </lineage>
</organism>
<dbReference type="InterPro" id="IPR046533">
    <property type="entry name" value="DUF6598"/>
</dbReference>
<protein>
    <recommendedName>
        <fullName evidence="1">DUF6598 domain-containing protein</fullName>
    </recommendedName>
</protein>
<feature type="domain" description="DUF6598" evidence="1">
    <location>
        <begin position="223"/>
        <end position="464"/>
    </location>
</feature>
<name>M8C033_AEGTA</name>
<dbReference type="AlphaFoldDB" id="M8C033"/>
<sequence length="478" mass="53147">MAENSTQLLDALCRHRELLRRETESLRKEVTSRGLSTFAGKKAYVSSNSTSMIHAPPQLVDPTTTTLHRVSLPYVVRNRDEALGFLLSESDDMRRRIESLASILRELGADSAATTGFSPEKIKMLYLMSRASLSVSQYMARTGSSAIAKEEDDGASSYDQHQYRAGWESTWGSSMGGCGSFYNISRVNCKKPPHLRLATLSPMLFTPSTPGISNYSGTASHALQIYSLEIVDLNVNLSWPLHVYGVVAARDAVDHNRNILFYRSRHNYQLVTKEDPFLRLTGPSRTIVAVDRVTFEVELKIRYRGADQRQEKASLTCSYSYGSARDTTPLFNGYCCAARLTLEQLRRAIQATGVGVRVVEGSWPFKYGCRVSCSFSADAEDPSPWEVVLLNCRHDEIPVGSDGYFRLSRNVVSAELQSTMKVIIQAHSRCGHKVPKGHVDFPVQHCQTSKGSCLVGNSRVEVVVAWSLIVTNKIDLML</sequence>
<reference evidence="2" key="1">
    <citation type="submission" date="2015-06" db="UniProtKB">
        <authorList>
            <consortium name="EnsemblPlants"/>
        </authorList>
    </citation>
    <scope>IDENTIFICATION</scope>
</reference>
<proteinExistence type="predicted"/>
<dbReference type="Pfam" id="PF20241">
    <property type="entry name" value="DUF6598"/>
    <property type="match status" value="1"/>
</dbReference>